<feature type="transmembrane region" description="Helical" evidence="6">
    <location>
        <begin position="44"/>
        <end position="66"/>
    </location>
</feature>
<dbReference type="GO" id="GO:0005886">
    <property type="term" value="C:plasma membrane"/>
    <property type="evidence" value="ECO:0007669"/>
    <property type="project" value="TreeGrafter"/>
</dbReference>
<dbReference type="FunCoup" id="A0A6P3FDU0">
    <property type="interactions" value="374"/>
</dbReference>
<keyword evidence="2 6" id="KW-0812">Transmembrane</keyword>
<feature type="transmembrane region" description="Helical" evidence="6">
    <location>
        <begin position="163"/>
        <end position="187"/>
    </location>
</feature>
<dbReference type="Pfam" id="PF00822">
    <property type="entry name" value="PMP22_Claudin"/>
    <property type="match status" value="1"/>
</dbReference>
<comment type="subcellular location">
    <subcellularLocation>
        <location evidence="1">Membrane</location>
        <topology evidence="1">Multi-pass membrane protein</topology>
    </subcellularLocation>
</comment>
<gene>
    <name evidence="8" type="primary">Cldnd2</name>
</gene>
<dbReference type="InterPro" id="IPR050579">
    <property type="entry name" value="PMP-22/EMP/MP20-like"/>
</dbReference>
<dbReference type="InterPro" id="IPR004031">
    <property type="entry name" value="PMP22/EMP/MP20/Claudin"/>
</dbReference>
<dbReference type="OrthoDB" id="5967271at2759"/>
<dbReference type="Gene3D" id="1.20.140.150">
    <property type="match status" value="1"/>
</dbReference>
<evidence type="ECO:0000256" key="6">
    <source>
        <dbReference type="SAM" id="Phobius"/>
    </source>
</evidence>
<dbReference type="AlphaFoldDB" id="A0A6P3FDU0"/>
<dbReference type="PANTHER" id="PTHR10671">
    <property type="entry name" value="EPITHELIAL MEMBRANE PROTEIN-RELATED"/>
    <property type="match status" value="1"/>
</dbReference>
<evidence type="ECO:0000256" key="5">
    <source>
        <dbReference type="SAM" id="MobiDB-lite"/>
    </source>
</evidence>
<evidence type="ECO:0000256" key="4">
    <source>
        <dbReference type="ARBA" id="ARBA00023136"/>
    </source>
</evidence>
<feature type="transmembrane region" description="Helical" evidence="6">
    <location>
        <begin position="131"/>
        <end position="151"/>
    </location>
</feature>
<evidence type="ECO:0000256" key="2">
    <source>
        <dbReference type="ARBA" id="ARBA00022692"/>
    </source>
</evidence>
<evidence type="ECO:0000256" key="3">
    <source>
        <dbReference type="ARBA" id="ARBA00022989"/>
    </source>
</evidence>
<dbReference type="CTD" id="125875"/>
<evidence type="ECO:0000313" key="8">
    <source>
        <dbReference type="RefSeq" id="XP_004644697.2"/>
    </source>
</evidence>
<feature type="compositionally biased region" description="Low complexity" evidence="5">
    <location>
        <begin position="21"/>
        <end position="33"/>
    </location>
</feature>
<protein>
    <submittedName>
        <fullName evidence="8">Claudin domain-containing protein 2</fullName>
    </submittedName>
</protein>
<evidence type="ECO:0000256" key="1">
    <source>
        <dbReference type="ARBA" id="ARBA00004141"/>
    </source>
</evidence>
<dbReference type="InParanoid" id="A0A6P3FDU0"/>
<organism evidence="7 8">
    <name type="scientific">Octodon degus</name>
    <name type="common">Degu</name>
    <name type="synonym">Sciurus degus</name>
    <dbReference type="NCBI Taxonomy" id="10160"/>
    <lineage>
        <taxon>Eukaryota</taxon>
        <taxon>Metazoa</taxon>
        <taxon>Chordata</taxon>
        <taxon>Craniata</taxon>
        <taxon>Vertebrata</taxon>
        <taxon>Euteleostomi</taxon>
        <taxon>Mammalia</taxon>
        <taxon>Eutheria</taxon>
        <taxon>Euarchontoglires</taxon>
        <taxon>Glires</taxon>
        <taxon>Rodentia</taxon>
        <taxon>Hystricomorpha</taxon>
        <taxon>Octodontidae</taxon>
        <taxon>Octodon</taxon>
    </lineage>
</organism>
<feature type="region of interest" description="Disordered" evidence="5">
    <location>
        <begin position="1"/>
        <end position="33"/>
    </location>
</feature>
<keyword evidence="7" id="KW-1185">Reference proteome</keyword>
<accession>A0A6P3FDU0</accession>
<name>A0A6P3FDU0_OCTDE</name>
<dbReference type="PANTHER" id="PTHR10671:SF30">
    <property type="entry name" value="CLAUDIN DOMAIN-CONTAINING PROTEIN 2"/>
    <property type="match status" value="1"/>
</dbReference>
<dbReference type="RefSeq" id="XP_004644697.2">
    <property type="nucleotide sequence ID" value="XM_004644640.2"/>
</dbReference>
<feature type="transmembrane region" description="Helical" evidence="6">
    <location>
        <begin position="93"/>
        <end position="119"/>
    </location>
</feature>
<keyword evidence="4 6" id="KW-0472">Membrane</keyword>
<keyword evidence="3 6" id="KW-1133">Transmembrane helix</keyword>
<proteinExistence type="predicted"/>
<reference evidence="8" key="1">
    <citation type="submission" date="2025-08" db="UniProtKB">
        <authorList>
            <consortium name="RefSeq"/>
        </authorList>
    </citation>
    <scope>IDENTIFICATION</scope>
</reference>
<dbReference type="GeneID" id="101576191"/>
<evidence type="ECO:0000313" key="7">
    <source>
        <dbReference type="Proteomes" id="UP000515203"/>
    </source>
</evidence>
<dbReference type="Proteomes" id="UP000515203">
    <property type="component" value="Unplaced"/>
</dbReference>
<sequence>MGPRVLENSKGGGVRGHRRSASPASAVPSSSLPRMGVKRSLQGWGTLLSFMACVVTILSTVTNYWILHENGHSGLWQECTQGLCSNIPRQPTILIASLFLVLSASCGVVATVMGLRVLYRADESLRGQTTSVLLFVSGLLLLMALTSYTVGSARKDDVFSWSYFSGWLALPFSVLAGSCFLLADMILRSTEAIRTFPVCL</sequence>